<dbReference type="EMBL" id="JABCIY010000257">
    <property type="protein sequence ID" value="KAF7186360.1"/>
    <property type="molecule type" value="Genomic_DNA"/>
</dbReference>
<feature type="transmembrane region" description="Helical" evidence="6">
    <location>
        <begin position="293"/>
        <end position="314"/>
    </location>
</feature>
<evidence type="ECO:0000313" key="7">
    <source>
        <dbReference type="EMBL" id="KAF7186360.1"/>
    </source>
</evidence>
<dbReference type="InterPro" id="IPR045225">
    <property type="entry name" value="Uracil/uridine/allantoin_perm"/>
</dbReference>
<feature type="transmembrane region" description="Helical" evidence="6">
    <location>
        <begin position="127"/>
        <end position="149"/>
    </location>
</feature>
<feature type="transmembrane region" description="Helical" evidence="6">
    <location>
        <begin position="185"/>
        <end position="206"/>
    </location>
</feature>
<comment type="subcellular location">
    <subcellularLocation>
        <location evidence="1">Membrane</location>
        <topology evidence="1">Multi-pass membrane protein</topology>
    </subcellularLocation>
</comment>
<dbReference type="Gene3D" id="1.10.4160.10">
    <property type="entry name" value="Hydantoin permease"/>
    <property type="match status" value="1"/>
</dbReference>
<feature type="transmembrane region" description="Helical" evidence="6">
    <location>
        <begin position="92"/>
        <end position="115"/>
    </location>
</feature>
<gene>
    <name evidence="7" type="ORF">HII31_12291</name>
</gene>
<feature type="transmembrane region" description="Helical" evidence="6">
    <location>
        <begin position="412"/>
        <end position="437"/>
    </location>
</feature>
<keyword evidence="4 6" id="KW-1133">Transmembrane helix</keyword>
<comment type="caution">
    <text evidence="7">The sequence shown here is derived from an EMBL/GenBank/DDBJ whole genome shotgun (WGS) entry which is preliminary data.</text>
</comment>
<evidence type="ECO:0000256" key="6">
    <source>
        <dbReference type="SAM" id="Phobius"/>
    </source>
</evidence>
<evidence type="ECO:0000256" key="1">
    <source>
        <dbReference type="ARBA" id="ARBA00004141"/>
    </source>
</evidence>
<dbReference type="OrthoDB" id="2018619at2759"/>
<dbReference type="InterPro" id="IPR001248">
    <property type="entry name" value="Pur-cyt_permease"/>
</dbReference>
<evidence type="ECO:0000256" key="5">
    <source>
        <dbReference type="ARBA" id="ARBA00023136"/>
    </source>
</evidence>
<evidence type="ECO:0000256" key="3">
    <source>
        <dbReference type="ARBA" id="ARBA00022692"/>
    </source>
</evidence>
<evidence type="ECO:0000256" key="2">
    <source>
        <dbReference type="ARBA" id="ARBA00008974"/>
    </source>
</evidence>
<keyword evidence="8" id="KW-1185">Reference proteome</keyword>
<name>A0A8H6R6U6_9PEZI</name>
<comment type="similarity">
    <text evidence="2">Belongs to the purine-cytosine permease (2.A.39) family.</text>
</comment>
<dbReference type="Proteomes" id="UP000660729">
    <property type="component" value="Unassembled WGS sequence"/>
</dbReference>
<reference evidence="7" key="1">
    <citation type="submission" date="2020-04" db="EMBL/GenBank/DDBJ databases">
        <title>Draft genome resource of the tomato pathogen Pseudocercospora fuligena.</title>
        <authorList>
            <person name="Zaccaron A."/>
        </authorList>
    </citation>
    <scope>NUCLEOTIDE SEQUENCE</scope>
    <source>
        <strain evidence="7">PF001</strain>
    </source>
</reference>
<dbReference type="PANTHER" id="PTHR30618:SF15">
    <property type="entry name" value="NICOTINAMIDE RIBOSIDE TRANSPORTER 1-RELATED"/>
    <property type="match status" value="1"/>
</dbReference>
<dbReference type="GO" id="GO:0015205">
    <property type="term" value="F:nucleobase transmembrane transporter activity"/>
    <property type="evidence" value="ECO:0007669"/>
    <property type="project" value="TreeGrafter"/>
</dbReference>
<feature type="transmembrane region" description="Helical" evidence="6">
    <location>
        <begin position="60"/>
        <end position="80"/>
    </location>
</feature>
<evidence type="ECO:0000256" key="4">
    <source>
        <dbReference type="ARBA" id="ARBA00022989"/>
    </source>
</evidence>
<feature type="transmembrane region" description="Helical" evidence="6">
    <location>
        <begin position="212"/>
        <end position="233"/>
    </location>
</feature>
<dbReference type="GO" id="GO:0005886">
    <property type="term" value="C:plasma membrane"/>
    <property type="evidence" value="ECO:0007669"/>
    <property type="project" value="TreeGrafter"/>
</dbReference>
<feature type="transmembrane region" description="Helical" evidence="6">
    <location>
        <begin position="253"/>
        <end position="273"/>
    </location>
</feature>
<feature type="transmembrane region" description="Helical" evidence="6">
    <location>
        <begin position="346"/>
        <end position="368"/>
    </location>
</feature>
<dbReference type="Pfam" id="PF02133">
    <property type="entry name" value="Transp_cyt_pur"/>
    <property type="match status" value="1"/>
</dbReference>
<keyword evidence="5 6" id="KW-0472">Membrane</keyword>
<protein>
    <submittedName>
        <fullName evidence="7">Transporter aclS</fullName>
    </submittedName>
</protein>
<proteinExistence type="inferred from homology"/>
<keyword evidence="3 6" id="KW-0812">Transmembrane</keyword>
<organism evidence="7 8">
    <name type="scientific">Pseudocercospora fuligena</name>
    <dbReference type="NCBI Taxonomy" id="685502"/>
    <lineage>
        <taxon>Eukaryota</taxon>
        <taxon>Fungi</taxon>
        <taxon>Dikarya</taxon>
        <taxon>Ascomycota</taxon>
        <taxon>Pezizomycotina</taxon>
        <taxon>Dothideomycetes</taxon>
        <taxon>Dothideomycetidae</taxon>
        <taxon>Mycosphaerellales</taxon>
        <taxon>Mycosphaerellaceae</taxon>
        <taxon>Pseudocercospora</taxon>
    </lineage>
</organism>
<dbReference type="PANTHER" id="PTHR30618">
    <property type="entry name" value="NCS1 FAMILY PURINE/PYRIMIDINE TRANSPORTER"/>
    <property type="match status" value="1"/>
</dbReference>
<evidence type="ECO:0000313" key="8">
    <source>
        <dbReference type="Proteomes" id="UP000660729"/>
    </source>
</evidence>
<feature type="transmembrane region" description="Helical" evidence="6">
    <location>
        <begin position="155"/>
        <end position="173"/>
    </location>
</feature>
<accession>A0A8H6R6U6</accession>
<sequence>MPKSATTGVQELSSPAPMTKTKRFLKWLEVPQDADATYKTDRWTNRDLIPMPRERRTYKIWSYCVYWCISGLCISAYTLGSSLLAYGVNCKQAMAAIAIGAILVSPLVIACGWMGERHHIGFTVASRFTWGMYGSYFPVALRAFTTIFWDGLQAYYGGQAMAVTLGAVFPSLWRMDQTLAGGTLLTKDLIGMLIYYVFFVAIMAIPPEKLQIPFICSSIMFVGTLAGLLAWAVSQNQVGGGAGPLFDIEAKPVHGSVGWAMMFGIAGILGSWGGGTLGQSDWTRYANRPFAPIVAQTIMAPVAIFVCGTVGIIVTSCANGILGETIWEPFVLLSAIQGHYNNSSRARAGVFFAGAGCVGAQLGISIVLNSVSAGMDLAGLWPRYLNIRRGAYIFAAMGLAVNPWQYLSNASVFLTVISGFGIFLAPFTGVLLTEYLIVRGQRLVLEDLYKGDSSSIYWYHAGFNWRAAVSWAVGTAFHMPGYIMSLSDEGSYNGWVKLFHLNFLAGVPATMVLHWVVNKISPPPGLGLGTKFHDDSVPFGMQEIDGIEPEKADSTESKCPQLHVKFDHSPGSGVV</sequence>
<dbReference type="AlphaFoldDB" id="A0A8H6R6U6"/>